<evidence type="ECO:0000256" key="1">
    <source>
        <dbReference type="SAM" id="SignalP"/>
    </source>
</evidence>
<dbReference type="RefSeq" id="WP_177168872.1">
    <property type="nucleotide sequence ID" value="NZ_AP027363.1"/>
</dbReference>
<gene>
    <name evidence="2" type="ORF">SAMN05660429_01491</name>
</gene>
<accession>A0A1I0DGW3</accession>
<dbReference type="STRING" id="349064.SAMN05660429_01491"/>
<feature type="signal peptide" evidence="1">
    <location>
        <begin position="1"/>
        <end position="20"/>
    </location>
</feature>
<dbReference type="NCBIfam" id="TIGR04219">
    <property type="entry name" value="OMP_w_GlyGly"/>
    <property type="match status" value="1"/>
</dbReference>
<sequence length="213" mass="22587">MKKLLIASIAAMSLSGYAQADTIGFEVGLEYWAAKIGGTSDGADFGDVFDDKNNTLIYGALEHPVPIIPNVLLNLNQVNIGSSADINFNDLILYYEVLDNWFELDLGVGARFYDGSFAGIDSGLDPTMYIAYGKGQFNLPVTGLSAGVAATLGSGDGGDTSDVKAYLRWETSIGLGVSGGYRYLSNKIDVGSVISGDAEPDFSGLYLGAFFHF</sequence>
<proteinExistence type="predicted"/>
<evidence type="ECO:0000313" key="3">
    <source>
        <dbReference type="Proteomes" id="UP000199308"/>
    </source>
</evidence>
<keyword evidence="3" id="KW-1185">Reference proteome</keyword>
<keyword evidence="1" id="KW-0732">Signal</keyword>
<dbReference type="Proteomes" id="UP000199308">
    <property type="component" value="Unassembled WGS sequence"/>
</dbReference>
<dbReference type="InterPro" id="IPR026387">
    <property type="entry name" value="OMP_w_GlyGly"/>
</dbReference>
<dbReference type="EMBL" id="FOHK01000006">
    <property type="protein sequence ID" value="SET31018.1"/>
    <property type="molecule type" value="Genomic_DNA"/>
</dbReference>
<name>A0A1I0DGW3_THASX</name>
<protein>
    <submittedName>
        <fullName evidence="2">Outer membrane protein</fullName>
    </submittedName>
</protein>
<dbReference type="AlphaFoldDB" id="A0A1I0DGW3"/>
<evidence type="ECO:0000313" key="2">
    <source>
        <dbReference type="EMBL" id="SET31018.1"/>
    </source>
</evidence>
<reference evidence="2 3" key="1">
    <citation type="submission" date="2016-10" db="EMBL/GenBank/DDBJ databases">
        <authorList>
            <person name="de Groot N.N."/>
        </authorList>
    </citation>
    <scope>NUCLEOTIDE SEQUENCE [LARGE SCALE GENOMIC DNA]</scope>
    <source>
        <strain evidence="2 3">DSM 19706</strain>
    </source>
</reference>
<organism evidence="2 3">
    <name type="scientific">Thalassotalea agarivorans</name>
    <name type="common">Thalassomonas agarivorans</name>
    <dbReference type="NCBI Taxonomy" id="349064"/>
    <lineage>
        <taxon>Bacteria</taxon>
        <taxon>Pseudomonadati</taxon>
        <taxon>Pseudomonadota</taxon>
        <taxon>Gammaproteobacteria</taxon>
        <taxon>Alteromonadales</taxon>
        <taxon>Colwelliaceae</taxon>
        <taxon>Thalassotalea</taxon>
    </lineage>
</organism>
<feature type="chain" id="PRO_5011583002" evidence="1">
    <location>
        <begin position="21"/>
        <end position="213"/>
    </location>
</feature>